<evidence type="ECO:0000256" key="4">
    <source>
        <dbReference type="ARBA" id="ARBA00022723"/>
    </source>
</evidence>
<evidence type="ECO:0000256" key="3">
    <source>
        <dbReference type="ARBA" id="ARBA00022679"/>
    </source>
</evidence>
<dbReference type="EMBL" id="FTPK01000002">
    <property type="protein sequence ID" value="SIT70993.1"/>
    <property type="molecule type" value="Genomic_DNA"/>
</dbReference>
<evidence type="ECO:0000256" key="6">
    <source>
        <dbReference type="ARBA" id="ARBA00023229"/>
    </source>
</evidence>
<dbReference type="STRING" id="233100.SAMN05216526_1450"/>
<dbReference type="AlphaFoldDB" id="A0A1R3W087"/>
<reference evidence="8 9" key="1">
    <citation type="submission" date="2017-01" db="EMBL/GenBank/DDBJ databases">
        <authorList>
            <person name="Mah S.A."/>
            <person name="Swanson W.J."/>
            <person name="Moy G.W."/>
            <person name="Vacquier V.D."/>
        </authorList>
    </citation>
    <scope>NUCLEOTIDE SEQUENCE [LARGE SCALE GENOMIC DNA]</scope>
    <source>
        <strain evidence="8 9">M9</strain>
    </source>
</reference>
<evidence type="ECO:0000256" key="1">
    <source>
        <dbReference type="ARBA" id="ARBA00001946"/>
    </source>
</evidence>
<keyword evidence="9" id="KW-1185">Reference proteome</keyword>
<dbReference type="SFLD" id="SFLDG01017">
    <property type="entry name" value="Polyprenyl_Transferase_Like"/>
    <property type="match status" value="1"/>
</dbReference>
<gene>
    <name evidence="8" type="ORF">SAMN05216526_1450</name>
</gene>
<dbReference type="GO" id="GO:0046872">
    <property type="term" value="F:metal ion binding"/>
    <property type="evidence" value="ECO:0007669"/>
    <property type="project" value="UniProtKB-KW"/>
</dbReference>
<accession>A0A1R3W087</accession>
<dbReference type="NCBIfam" id="NF007877">
    <property type="entry name" value="PRK10581.1"/>
    <property type="match status" value="1"/>
</dbReference>
<dbReference type="InterPro" id="IPR008949">
    <property type="entry name" value="Isoprenoid_synthase_dom_sf"/>
</dbReference>
<keyword evidence="5" id="KW-0460">Magnesium</keyword>
<keyword evidence="4" id="KW-0479">Metal-binding</keyword>
<keyword evidence="6" id="KW-0414">Isoprene biosynthesis</keyword>
<dbReference type="Pfam" id="PF00348">
    <property type="entry name" value="polyprenyl_synt"/>
    <property type="match status" value="1"/>
</dbReference>
<evidence type="ECO:0000256" key="5">
    <source>
        <dbReference type="ARBA" id="ARBA00022842"/>
    </source>
</evidence>
<comment type="cofactor">
    <cofactor evidence="1">
        <name>Mg(2+)</name>
        <dbReference type="ChEBI" id="CHEBI:18420"/>
    </cofactor>
</comment>
<dbReference type="InterPro" id="IPR053378">
    <property type="entry name" value="Prenyl_diphosphate_synthase"/>
</dbReference>
<dbReference type="RefSeq" id="WP_076755813.1">
    <property type="nucleotide sequence ID" value="NZ_CP023018.1"/>
</dbReference>
<comment type="similarity">
    <text evidence="2 7">Belongs to the FPP/GGPP synthase family.</text>
</comment>
<organism evidence="8 9">
    <name type="scientific">Ectothiorhodosinus mongolicus</name>
    <dbReference type="NCBI Taxonomy" id="233100"/>
    <lineage>
        <taxon>Bacteria</taxon>
        <taxon>Pseudomonadati</taxon>
        <taxon>Pseudomonadota</taxon>
        <taxon>Gammaproteobacteria</taxon>
        <taxon>Chromatiales</taxon>
        <taxon>Ectothiorhodospiraceae</taxon>
        <taxon>Ectothiorhodosinus</taxon>
    </lineage>
</organism>
<keyword evidence="3 7" id="KW-0808">Transferase</keyword>
<dbReference type="SFLD" id="SFLDS00005">
    <property type="entry name" value="Isoprenoid_Synthase_Type_I"/>
    <property type="match status" value="1"/>
</dbReference>
<evidence type="ECO:0000313" key="9">
    <source>
        <dbReference type="Proteomes" id="UP000223759"/>
    </source>
</evidence>
<dbReference type="PANTHER" id="PTHR43281">
    <property type="entry name" value="FARNESYL DIPHOSPHATE SYNTHASE"/>
    <property type="match status" value="1"/>
</dbReference>
<dbReference type="GO" id="GO:0008654">
    <property type="term" value="P:phospholipid biosynthetic process"/>
    <property type="evidence" value="ECO:0007669"/>
    <property type="project" value="UniProtKB-ARBA"/>
</dbReference>
<dbReference type="InterPro" id="IPR033749">
    <property type="entry name" value="Polyprenyl_synt_CS"/>
</dbReference>
<sequence>MKPLISELQQRVEARLQDWLPAASIHPQMLHEAMRYSVLNGGKRIRPILTYGTGMALGVPLEQLDGPACAMELIHVYSLVHDDLPAMDDDDLRRGKPTCHKAFDEATAILVGDALQALAFQILAQDRSMLAAAEPRLAMIQHLAMASGSRGMVGGQAIDLASAGKTVSIAELEDMHVHKTGALIRAAVMLATLGAPSANEDDTAKLDHYAKCIGLAFQIQDDVLDVIGDTHTLGKTQGADQALGKATYPALMGLEASKKEALELVNQALSSIERFGEKAELLRYIARYIIERIH</sequence>
<evidence type="ECO:0000256" key="2">
    <source>
        <dbReference type="ARBA" id="ARBA00006706"/>
    </source>
</evidence>
<dbReference type="GO" id="GO:0004659">
    <property type="term" value="F:prenyltransferase activity"/>
    <property type="evidence" value="ECO:0007669"/>
    <property type="project" value="InterPro"/>
</dbReference>
<dbReference type="Proteomes" id="UP000223759">
    <property type="component" value="Unassembled WGS sequence"/>
</dbReference>
<proteinExistence type="inferred from homology"/>
<dbReference type="CDD" id="cd00685">
    <property type="entry name" value="Trans_IPPS_HT"/>
    <property type="match status" value="1"/>
</dbReference>
<evidence type="ECO:0000256" key="7">
    <source>
        <dbReference type="RuleBase" id="RU004466"/>
    </source>
</evidence>
<dbReference type="FunFam" id="1.10.600.10:FF:000001">
    <property type="entry name" value="Geranylgeranyl diphosphate synthase"/>
    <property type="match status" value="1"/>
</dbReference>
<dbReference type="NCBIfam" id="NF045485">
    <property type="entry name" value="FPPsyn"/>
    <property type="match status" value="1"/>
</dbReference>
<dbReference type="GO" id="GO:0016114">
    <property type="term" value="P:terpenoid biosynthetic process"/>
    <property type="evidence" value="ECO:0007669"/>
    <property type="project" value="UniProtKB-ARBA"/>
</dbReference>
<name>A0A1R3W087_9GAMM</name>
<dbReference type="InterPro" id="IPR000092">
    <property type="entry name" value="Polyprenyl_synt"/>
</dbReference>
<dbReference type="SUPFAM" id="SSF48576">
    <property type="entry name" value="Terpenoid synthases"/>
    <property type="match status" value="1"/>
</dbReference>
<protein>
    <submittedName>
        <fullName evidence="8">Farnesyl-diphosphate synthase</fullName>
    </submittedName>
</protein>
<evidence type="ECO:0000313" key="8">
    <source>
        <dbReference type="EMBL" id="SIT70993.1"/>
    </source>
</evidence>
<dbReference type="PANTHER" id="PTHR43281:SF1">
    <property type="entry name" value="FARNESYL DIPHOSPHATE SYNTHASE"/>
    <property type="match status" value="1"/>
</dbReference>
<dbReference type="PROSITE" id="PS00723">
    <property type="entry name" value="POLYPRENYL_SYNTHASE_1"/>
    <property type="match status" value="1"/>
</dbReference>
<dbReference type="PROSITE" id="PS00444">
    <property type="entry name" value="POLYPRENYL_SYNTHASE_2"/>
    <property type="match status" value="1"/>
</dbReference>
<dbReference type="Gene3D" id="1.10.600.10">
    <property type="entry name" value="Farnesyl Diphosphate Synthase"/>
    <property type="match status" value="1"/>
</dbReference>
<dbReference type="OrthoDB" id="9805316at2"/>
<dbReference type="GO" id="GO:0005737">
    <property type="term" value="C:cytoplasm"/>
    <property type="evidence" value="ECO:0007669"/>
    <property type="project" value="UniProtKB-ARBA"/>
</dbReference>